<reference evidence="1" key="1">
    <citation type="submission" date="2021-03" db="EMBL/GenBank/DDBJ databases">
        <title>Draft genome sequence of rust myrtle Austropuccinia psidii MF-1, a brazilian biotype.</title>
        <authorList>
            <person name="Quecine M.C."/>
            <person name="Pachon D.M.R."/>
            <person name="Bonatelli M.L."/>
            <person name="Correr F.H."/>
            <person name="Franceschini L.M."/>
            <person name="Leite T.F."/>
            <person name="Margarido G.R.A."/>
            <person name="Almeida C.A."/>
            <person name="Ferrarezi J.A."/>
            <person name="Labate C.A."/>
        </authorList>
    </citation>
    <scope>NUCLEOTIDE SEQUENCE</scope>
    <source>
        <strain evidence="1">MF-1</strain>
    </source>
</reference>
<proteinExistence type="predicted"/>
<dbReference type="EMBL" id="AVOT02007394">
    <property type="protein sequence ID" value="MBW0483810.1"/>
    <property type="molecule type" value="Genomic_DNA"/>
</dbReference>
<protein>
    <submittedName>
        <fullName evidence="1">Uncharacterized protein</fullName>
    </submittedName>
</protein>
<evidence type="ECO:0000313" key="2">
    <source>
        <dbReference type="Proteomes" id="UP000765509"/>
    </source>
</evidence>
<keyword evidence="2" id="KW-1185">Reference proteome</keyword>
<dbReference type="AlphaFoldDB" id="A0A9Q3CJ91"/>
<gene>
    <name evidence="1" type="ORF">O181_023525</name>
</gene>
<accession>A0A9Q3CJ91</accession>
<comment type="caution">
    <text evidence="1">The sequence shown here is derived from an EMBL/GenBank/DDBJ whole genome shotgun (WGS) entry which is preliminary data.</text>
</comment>
<organism evidence="1 2">
    <name type="scientific">Austropuccinia psidii MF-1</name>
    <dbReference type="NCBI Taxonomy" id="1389203"/>
    <lineage>
        <taxon>Eukaryota</taxon>
        <taxon>Fungi</taxon>
        <taxon>Dikarya</taxon>
        <taxon>Basidiomycota</taxon>
        <taxon>Pucciniomycotina</taxon>
        <taxon>Pucciniomycetes</taxon>
        <taxon>Pucciniales</taxon>
        <taxon>Sphaerophragmiaceae</taxon>
        <taxon>Austropuccinia</taxon>
    </lineage>
</organism>
<sequence length="178" mass="20829">MKSTLWKKIHEWCLRQSTILKANDPQMKIQMSNHKLLKQIPGELENSIKCRYSQSCTLDDISDTLQDVSKRTNIGRYYPYKSSSFKEKKPFRVEIKYKPKEIVAEVAKKKNSFHSCGSTDHYSNSSEKAKKKVYAIEQVQEEESPTEGYESDSMGDAIREHFDYDQDPKEDILVEYQE</sequence>
<name>A0A9Q3CJ91_9BASI</name>
<dbReference type="Proteomes" id="UP000765509">
    <property type="component" value="Unassembled WGS sequence"/>
</dbReference>
<evidence type="ECO:0000313" key="1">
    <source>
        <dbReference type="EMBL" id="MBW0483810.1"/>
    </source>
</evidence>